<dbReference type="InterPro" id="IPR009057">
    <property type="entry name" value="Homeodomain-like_sf"/>
</dbReference>
<evidence type="ECO:0000256" key="3">
    <source>
        <dbReference type="ARBA" id="ARBA00023163"/>
    </source>
</evidence>
<dbReference type="EMBL" id="JALDAY010000007">
    <property type="protein sequence ID" value="MCI3274327.1"/>
    <property type="molecule type" value="Genomic_DNA"/>
</dbReference>
<keyword evidence="8" id="KW-1185">Reference proteome</keyword>
<feature type="domain" description="HTH tetR-type" evidence="6">
    <location>
        <begin position="42"/>
        <end position="103"/>
    </location>
</feature>
<evidence type="ECO:0000256" key="5">
    <source>
        <dbReference type="SAM" id="MobiDB-lite"/>
    </source>
</evidence>
<keyword evidence="3" id="KW-0804">Transcription</keyword>
<dbReference type="Pfam" id="PF00440">
    <property type="entry name" value="TetR_N"/>
    <property type="match status" value="1"/>
</dbReference>
<dbReference type="PROSITE" id="PS50977">
    <property type="entry name" value="HTH_TETR_2"/>
    <property type="match status" value="1"/>
</dbReference>
<dbReference type="PANTHER" id="PTHR30055">
    <property type="entry name" value="HTH-TYPE TRANSCRIPTIONAL REGULATOR RUTR"/>
    <property type="match status" value="1"/>
</dbReference>
<evidence type="ECO:0000256" key="2">
    <source>
        <dbReference type="ARBA" id="ARBA00023125"/>
    </source>
</evidence>
<gene>
    <name evidence="7" type="ORF">MQP27_24830</name>
</gene>
<proteinExistence type="predicted"/>
<dbReference type="RefSeq" id="WP_242767601.1">
    <property type="nucleotide sequence ID" value="NZ_JALDAY010000007.1"/>
</dbReference>
<evidence type="ECO:0000313" key="8">
    <source>
        <dbReference type="Proteomes" id="UP001165269"/>
    </source>
</evidence>
<reference evidence="7" key="1">
    <citation type="submission" date="2022-03" db="EMBL/GenBank/DDBJ databases">
        <title>Streptomyces 7R015 and 7R016 isolated from Barleria lupulina in Thailand.</title>
        <authorList>
            <person name="Kanchanasin P."/>
            <person name="Phongsopitanun W."/>
            <person name="Tanasupawat S."/>
        </authorList>
    </citation>
    <scope>NUCLEOTIDE SEQUENCE</scope>
    <source>
        <strain evidence="7">7R015</strain>
    </source>
</reference>
<feature type="region of interest" description="Disordered" evidence="5">
    <location>
        <begin position="1"/>
        <end position="24"/>
    </location>
</feature>
<dbReference type="Proteomes" id="UP001165269">
    <property type="component" value="Unassembled WGS sequence"/>
</dbReference>
<dbReference type="SUPFAM" id="SSF46689">
    <property type="entry name" value="Homeodomain-like"/>
    <property type="match status" value="1"/>
</dbReference>
<feature type="DNA-binding region" description="H-T-H motif" evidence="4">
    <location>
        <begin position="66"/>
        <end position="85"/>
    </location>
</feature>
<comment type="caution">
    <text evidence="7">The sequence shown here is derived from an EMBL/GenBank/DDBJ whole genome shotgun (WGS) entry which is preliminary data.</text>
</comment>
<name>A0ABS9YAT1_9ACTN</name>
<dbReference type="InterPro" id="IPR001647">
    <property type="entry name" value="HTH_TetR"/>
</dbReference>
<accession>A0ABS9YAT1</accession>
<evidence type="ECO:0000256" key="1">
    <source>
        <dbReference type="ARBA" id="ARBA00023015"/>
    </source>
</evidence>
<evidence type="ECO:0000313" key="7">
    <source>
        <dbReference type="EMBL" id="MCI3274327.1"/>
    </source>
</evidence>
<keyword evidence="2 4" id="KW-0238">DNA-binding</keyword>
<evidence type="ECO:0000259" key="6">
    <source>
        <dbReference type="PROSITE" id="PS50977"/>
    </source>
</evidence>
<organism evidence="7 8">
    <name type="scientific">Streptomyces cylindrosporus</name>
    <dbReference type="NCBI Taxonomy" id="2927583"/>
    <lineage>
        <taxon>Bacteria</taxon>
        <taxon>Bacillati</taxon>
        <taxon>Actinomycetota</taxon>
        <taxon>Actinomycetes</taxon>
        <taxon>Kitasatosporales</taxon>
        <taxon>Streptomycetaceae</taxon>
        <taxon>Streptomyces</taxon>
    </lineage>
</organism>
<sequence>MKENTIPQSRNDVSDRPPGKPPDEVADRIARRALARRGAHYASEVRALLDAAREVMRRCGTGSRPRVADIVTAAGLSNEAFYRHFRSKDALVAAIMEDGAGRLCGYLAHQMAKEPTPEGKVRRWVEGVLAQAMDEDTAATTLAVMWNAQSVGEGFLAGPPTIAGLLADLLRAPYAELGSADAESDASLAAHATVGKLADHLWRRVPPTGADVEHVTRFCLRTVTPREGTSEEQ</sequence>
<keyword evidence="1" id="KW-0805">Transcription regulation</keyword>
<dbReference type="InterPro" id="IPR050109">
    <property type="entry name" value="HTH-type_TetR-like_transc_reg"/>
</dbReference>
<dbReference type="Gene3D" id="1.10.357.10">
    <property type="entry name" value="Tetracycline Repressor, domain 2"/>
    <property type="match status" value="1"/>
</dbReference>
<feature type="compositionally biased region" description="Polar residues" evidence="5">
    <location>
        <begin position="1"/>
        <end position="11"/>
    </location>
</feature>
<dbReference type="PANTHER" id="PTHR30055:SF234">
    <property type="entry name" value="HTH-TYPE TRANSCRIPTIONAL REGULATOR BETI"/>
    <property type="match status" value="1"/>
</dbReference>
<protein>
    <submittedName>
        <fullName evidence="7">TetR/AcrR family transcriptional regulator</fullName>
    </submittedName>
</protein>
<evidence type="ECO:0000256" key="4">
    <source>
        <dbReference type="PROSITE-ProRule" id="PRU00335"/>
    </source>
</evidence>
<feature type="compositionally biased region" description="Basic and acidic residues" evidence="5">
    <location>
        <begin position="12"/>
        <end position="24"/>
    </location>
</feature>